<dbReference type="PROSITE" id="PS51819">
    <property type="entry name" value="VOC"/>
    <property type="match status" value="1"/>
</dbReference>
<dbReference type="Pfam" id="PF13669">
    <property type="entry name" value="Glyoxalase_4"/>
    <property type="match status" value="1"/>
</dbReference>
<dbReference type="PANTHER" id="PTHR43048:SF3">
    <property type="entry name" value="METHYLMALONYL-COA EPIMERASE, MITOCHONDRIAL"/>
    <property type="match status" value="1"/>
</dbReference>
<evidence type="ECO:0000313" key="6">
    <source>
        <dbReference type="Proteomes" id="UP000198983"/>
    </source>
</evidence>
<dbReference type="EMBL" id="LT629732">
    <property type="protein sequence ID" value="SDT20872.1"/>
    <property type="molecule type" value="Genomic_DNA"/>
</dbReference>
<comment type="similarity">
    <text evidence="1">Belongs to the methylmalonyl-CoA epimerase family.</text>
</comment>
<dbReference type="CDD" id="cd07249">
    <property type="entry name" value="MMCE"/>
    <property type="match status" value="1"/>
</dbReference>
<feature type="domain" description="VOC" evidence="4">
    <location>
        <begin position="21"/>
        <end position="151"/>
    </location>
</feature>
<dbReference type="PANTHER" id="PTHR43048">
    <property type="entry name" value="METHYLMALONYL-COA EPIMERASE"/>
    <property type="match status" value="1"/>
</dbReference>
<dbReference type="Proteomes" id="UP000198983">
    <property type="component" value="Chromosome I"/>
</dbReference>
<reference evidence="5 6" key="1">
    <citation type="submission" date="2016-10" db="EMBL/GenBank/DDBJ databases">
        <authorList>
            <person name="de Groot N.N."/>
        </authorList>
    </citation>
    <scope>NUCLEOTIDE SEQUENCE [LARGE SCALE GENOMIC DNA]</scope>
    <source>
        <strain evidence="5 6">DSM 22024</strain>
    </source>
</reference>
<evidence type="ECO:0000259" key="4">
    <source>
        <dbReference type="PROSITE" id="PS51819"/>
    </source>
</evidence>
<evidence type="ECO:0000256" key="1">
    <source>
        <dbReference type="ARBA" id="ARBA00009308"/>
    </source>
</evidence>
<dbReference type="STRING" id="117157.SAMN04489717_5497"/>
<accession>A0A1H1YHG7</accession>
<keyword evidence="2" id="KW-0479">Metal-binding</keyword>
<evidence type="ECO:0000313" key="5">
    <source>
        <dbReference type="EMBL" id="SDT20872.1"/>
    </source>
</evidence>
<name>A0A1H1YHG7_9ACTN</name>
<dbReference type="GO" id="GO:0046491">
    <property type="term" value="P:L-methylmalonyl-CoA metabolic process"/>
    <property type="evidence" value="ECO:0007669"/>
    <property type="project" value="TreeGrafter"/>
</dbReference>
<protein>
    <submittedName>
        <fullName evidence="5">Methylmalonyl-CoA epimerase</fullName>
    </submittedName>
</protein>
<gene>
    <name evidence="5" type="ORF">SAMN04489717_5497</name>
</gene>
<dbReference type="NCBIfam" id="TIGR03081">
    <property type="entry name" value="metmalonyl_epim"/>
    <property type="match status" value="1"/>
</dbReference>
<dbReference type="InterPro" id="IPR017515">
    <property type="entry name" value="MeMalonyl-CoA_epimerase"/>
</dbReference>
<dbReference type="GO" id="GO:0004493">
    <property type="term" value="F:methylmalonyl-CoA epimerase activity"/>
    <property type="evidence" value="ECO:0007669"/>
    <property type="project" value="TreeGrafter"/>
</dbReference>
<organism evidence="5 6">
    <name type="scientific">Actinopolymorpha singaporensis</name>
    <dbReference type="NCBI Taxonomy" id="117157"/>
    <lineage>
        <taxon>Bacteria</taxon>
        <taxon>Bacillati</taxon>
        <taxon>Actinomycetota</taxon>
        <taxon>Actinomycetes</taxon>
        <taxon>Propionibacteriales</taxon>
        <taxon>Actinopolymorphaceae</taxon>
        <taxon>Actinopolymorpha</taxon>
    </lineage>
</organism>
<dbReference type="AlphaFoldDB" id="A0A1H1YHG7"/>
<dbReference type="InterPro" id="IPR051785">
    <property type="entry name" value="MMCE/EMCE_epimerase"/>
</dbReference>
<dbReference type="RefSeq" id="WP_092656425.1">
    <property type="nucleotide sequence ID" value="NZ_LT629732.1"/>
</dbReference>
<evidence type="ECO:0000256" key="2">
    <source>
        <dbReference type="ARBA" id="ARBA00022723"/>
    </source>
</evidence>
<feature type="region of interest" description="Disordered" evidence="3">
    <location>
        <begin position="151"/>
        <end position="172"/>
    </location>
</feature>
<keyword evidence="6" id="KW-1185">Reference proteome</keyword>
<dbReference type="InterPro" id="IPR037523">
    <property type="entry name" value="VOC_core"/>
</dbReference>
<proteinExistence type="inferred from homology"/>
<evidence type="ECO:0000256" key="3">
    <source>
        <dbReference type="SAM" id="MobiDB-lite"/>
    </source>
</evidence>
<dbReference type="SUPFAM" id="SSF54593">
    <property type="entry name" value="Glyoxalase/Bleomycin resistance protein/Dihydroxybiphenyl dioxygenase"/>
    <property type="match status" value="1"/>
</dbReference>
<dbReference type="OrthoDB" id="9788468at2"/>
<sequence>MPDETSAPRPATPPVPPLFGSIDHVGVAVRDLDAAISWYEQTFGMRLAHIETNEEQGVREAMLEVGTSGPQLQLIAPLRDDSPVGRFLASRGEGLHQVAYSVDDLAEAAATLRSRGVELLYDQPRRGTAGTRVNFIHPKAAGGFLVELVQAAPEGAESTSDSPAETDRDTDR</sequence>
<dbReference type="Gene3D" id="3.10.180.10">
    <property type="entry name" value="2,3-Dihydroxybiphenyl 1,2-Dioxygenase, domain 1"/>
    <property type="match status" value="1"/>
</dbReference>
<dbReference type="GO" id="GO:0046872">
    <property type="term" value="F:metal ion binding"/>
    <property type="evidence" value="ECO:0007669"/>
    <property type="project" value="UniProtKB-KW"/>
</dbReference>
<dbReference type="InterPro" id="IPR029068">
    <property type="entry name" value="Glyas_Bleomycin-R_OHBP_Dase"/>
</dbReference>